<comment type="caution">
    <text evidence="4">The sequence shown here is derived from an EMBL/GenBank/DDBJ whole genome shotgun (WGS) entry which is preliminary data.</text>
</comment>
<sequence length="171" mass="18986">MSPRARLASAFVRPSWCPFRATPIAHQQSIRGKPSTNSQPNPTPHLGSPEPQSFTARLKKLSREYGWTVIGVYIALTIADIPLCFLAVKYIGAERIAHAEHVVVGGAKDLIGRYFPDLALPALWTKLGMVFLVHKSFIFVRVPLTAAVTPKVVKTLRSWGYDIGKRTPKRK</sequence>
<dbReference type="PANTHER" id="PTHR21377">
    <property type="entry name" value="PROTEIN FAM210B, MITOCHONDRIAL"/>
    <property type="match status" value="1"/>
</dbReference>
<keyword evidence="2" id="KW-1133">Transmembrane helix</keyword>
<dbReference type="PANTHER" id="PTHR21377:SF0">
    <property type="entry name" value="PROTEIN FAM210B, MITOCHONDRIAL"/>
    <property type="match status" value="1"/>
</dbReference>
<keyword evidence="2" id="KW-0472">Membrane</keyword>
<evidence type="ECO:0000259" key="3">
    <source>
        <dbReference type="Pfam" id="PF06916"/>
    </source>
</evidence>
<keyword evidence="2" id="KW-0812">Transmembrane</keyword>
<feature type="compositionally biased region" description="Polar residues" evidence="1">
    <location>
        <begin position="26"/>
        <end position="40"/>
    </location>
</feature>
<keyword evidence="5" id="KW-1185">Reference proteome</keyword>
<proteinExistence type="predicted"/>
<gene>
    <name evidence="4" type="ORF">P171DRAFT_461615</name>
</gene>
<feature type="domain" description="DUF1279" evidence="3">
    <location>
        <begin position="57"/>
        <end position="150"/>
    </location>
</feature>
<feature type="region of interest" description="Disordered" evidence="1">
    <location>
        <begin position="26"/>
        <end position="51"/>
    </location>
</feature>
<dbReference type="InterPro" id="IPR009688">
    <property type="entry name" value="FAM210A/B-like_dom"/>
</dbReference>
<protein>
    <recommendedName>
        <fullName evidence="3">DUF1279 domain-containing protein</fullName>
    </recommendedName>
</protein>
<name>A0A9P4UH73_9PLEO</name>
<accession>A0A9P4UH73</accession>
<evidence type="ECO:0000313" key="5">
    <source>
        <dbReference type="Proteomes" id="UP000799764"/>
    </source>
</evidence>
<evidence type="ECO:0000256" key="2">
    <source>
        <dbReference type="SAM" id="Phobius"/>
    </source>
</evidence>
<dbReference type="Proteomes" id="UP000799764">
    <property type="component" value="Unassembled WGS sequence"/>
</dbReference>
<dbReference type="AlphaFoldDB" id="A0A9P4UH73"/>
<dbReference type="OrthoDB" id="426386at2759"/>
<organism evidence="4 5">
    <name type="scientific">Karstenula rhodostoma CBS 690.94</name>
    <dbReference type="NCBI Taxonomy" id="1392251"/>
    <lineage>
        <taxon>Eukaryota</taxon>
        <taxon>Fungi</taxon>
        <taxon>Dikarya</taxon>
        <taxon>Ascomycota</taxon>
        <taxon>Pezizomycotina</taxon>
        <taxon>Dothideomycetes</taxon>
        <taxon>Pleosporomycetidae</taxon>
        <taxon>Pleosporales</taxon>
        <taxon>Massarineae</taxon>
        <taxon>Didymosphaeriaceae</taxon>
        <taxon>Karstenula</taxon>
    </lineage>
</organism>
<dbReference type="Pfam" id="PF06916">
    <property type="entry name" value="FAM210A-B_dom"/>
    <property type="match status" value="1"/>
</dbReference>
<reference evidence="4" key="1">
    <citation type="journal article" date="2020" name="Stud. Mycol.">
        <title>101 Dothideomycetes genomes: a test case for predicting lifestyles and emergence of pathogens.</title>
        <authorList>
            <person name="Haridas S."/>
            <person name="Albert R."/>
            <person name="Binder M."/>
            <person name="Bloem J."/>
            <person name="Labutti K."/>
            <person name="Salamov A."/>
            <person name="Andreopoulos B."/>
            <person name="Baker S."/>
            <person name="Barry K."/>
            <person name="Bills G."/>
            <person name="Bluhm B."/>
            <person name="Cannon C."/>
            <person name="Castanera R."/>
            <person name="Culley D."/>
            <person name="Daum C."/>
            <person name="Ezra D."/>
            <person name="Gonzalez J."/>
            <person name="Henrissat B."/>
            <person name="Kuo A."/>
            <person name="Liang C."/>
            <person name="Lipzen A."/>
            <person name="Lutzoni F."/>
            <person name="Magnuson J."/>
            <person name="Mondo S."/>
            <person name="Nolan M."/>
            <person name="Ohm R."/>
            <person name="Pangilinan J."/>
            <person name="Park H.-J."/>
            <person name="Ramirez L."/>
            <person name="Alfaro M."/>
            <person name="Sun H."/>
            <person name="Tritt A."/>
            <person name="Yoshinaga Y."/>
            <person name="Zwiers L.-H."/>
            <person name="Turgeon B."/>
            <person name="Goodwin S."/>
            <person name="Spatafora J."/>
            <person name="Crous P."/>
            <person name="Grigoriev I."/>
        </authorList>
    </citation>
    <scope>NUCLEOTIDE SEQUENCE</scope>
    <source>
        <strain evidence="4">CBS 690.94</strain>
    </source>
</reference>
<dbReference type="InterPro" id="IPR045866">
    <property type="entry name" value="FAM210A/B-like"/>
</dbReference>
<dbReference type="EMBL" id="MU001495">
    <property type="protein sequence ID" value="KAF2448987.1"/>
    <property type="molecule type" value="Genomic_DNA"/>
</dbReference>
<evidence type="ECO:0000313" key="4">
    <source>
        <dbReference type="EMBL" id="KAF2448987.1"/>
    </source>
</evidence>
<dbReference type="GO" id="GO:0005739">
    <property type="term" value="C:mitochondrion"/>
    <property type="evidence" value="ECO:0007669"/>
    <property type="project" value="TreeGrafter"/>
</dbReference>
<evidence type="ECO:0000256" key="1">
    <source>
        <dbReference type="SAM" id="MobiDB-lite"/>
    </source>
</evidence>
<feature type="transmembrane region" description="Helical" evidence="2">
    <location>
        <begin position="65"/>
        <end position="88"/>
    </location>
</feature>